<keyword evidence="3" id="KW-0963">Cytoplasm</keyword>
<comment type="catalytic activity">
    <reaction evidence="3">
        <text>UTP + H2O = UMP + diphosphate + H(+)</text>
        <dbReference type="Rhea" id="RHEA:29395"/>
        <dbReference type="ChEBI" id="CHEBI:15377"/>
        <dbReference type="ChEBI" id="CHEBI:15378"/>
        <dbReference type="ChEBI" id="CHEBI:33019"/>
        <dbReference type="ChEBI" id="CHEBI:46398"/>
        <dbReference type="ChEBI" id="CHEBI:57865"/>
        <dbReference type="EC" id="3.6.1.9"/>
    </reaction>
</comment>
<dbReference type="GO" id="GO:0047429">
    <property type="term" value="F:nucleoside triphosphate diphosphatase activity"/>
    <property type="evidence" value="ECO:0007669"/>
    <property type="project" value="UniProtKB-EC"/>
</dbReference>
<comment type="caution">
    <text evidence="4">The sequence shown here is derived from an EMBL/GenBank/DDBJ whole genome shotgun (WGS) entry which is preliminary data.</text>
</comment>
<dbReference type="GeneID" id="1442790"/>
<proteinExistence type="inferred from homology"/>
<dbReference type="Pfam" id="PF02545">
    <property type="entry name" value="Maf"/>
    <property type="match status" value="1"/>
</dbReference>
<feature type="site" description="Important for substrate specificity" evidence="3">
    <location>
        <position position="10"/>
    </location>
</feature>
<evidence type="ECO:0000313" key="4">
    <source>
        <dbReference type="EMBL" id="HII61686.1"/>
    </source>
</evidence>
<dbReference type="Proteomes" id="UP000617544">
    <property type="component" value="Unassembled WGS sequence"/>
</dbReference>
<dbReference type="InterPro" id="IPR003697">
    <property type="entry name" value="Maf-like"/>
</dbReference>
<evidence type="ECO:0000313" key="5">
    <source>
        <dbReference type="Proteomes" id="UP000617544"/>
    </source>
</evidence>
<dbReference type="CDD" id="cd00555">
    <property type="entry name" value="Maf"/>
    <property type="match status" value="1"/>
</dbReference>
<dbReference type="GO" id="GO:0005737">
    <property type="term" value="C:cytoplasm"/>
    <property type="evidence" value="ECO:0007669"/>
    <property type="project" value="UniProtKB-SubCell"/>
</dbReference>
<dbReference type="EC" id="3.6.1.9" evidence="3"/>
<reference evidence="4" key="1">
    <citation type="journal article" date="2020" name="bioRxiv">
        <title>A rank-normalized archaeal taxonomy based on genome phylogeny resolves widespread incomplete and uneven classifications.</title>
        <authorList>
            <person name="Rinke C."/>
            <person name="Chuvochina M."/>
            <person name="Mussig A.J."/>
            <person name="Chaumeil P.-A."/>
            <person name="Waite D.W."/>
            <person name="Whitman W.B."/>
            <person name="Parks D.H."/>
            <person name="Hugenholtz P."/>
        </authorList>
    </citation>
    <scope>NUCLEOTIDE SEQUENCE</scope>
    <source>
        <strain evidence="4">UBA8834</strain>
    </source>
</reference>
<gene>
    <name evidence="4" type="primary">maf</name>
    <name evidence="4" type="ORF">HA331_08110</name>
</gene>
<dbReference type="OMA" id="VIGCDSV"/>
<dbReference type="SUPFAM" id="SSF52972">
    <property type="entry name" value="ITPase-like"/>
    <property type="match status" value="1"/>
</dbReference>
<evidence type="ECO:0000256" key="2">
    <source>
        <dbReference type="ARBA" id="ARBA00022801"/>
    </source>
</evidence>
<dbReference type="PANTHER" id="PTHR43213:SF5">
    <property type="entry name" value="BIFUNCTIONAL DTTP_UTP PYROPHOSPHATASE_METHYLTRANSFERASE PROTEIN-RELATED"/>
    <property type="match status" value="1"/>
</dbReference>
<comment type="subcellular location">
    <subcellularLocation>
        <location evidence="3">Cytoplasm</location>
    </subcellularLocation>
</comment>
<dbReference type="AlphaFoldDB" id="A0A832WNC0"/>
<feature type="active site" description="Proton acceptor" evidence="3">
    <location>
        <position position="65"/>
    </location>
</feature>
<evidence type="ECO:0000256" key="1">
    <source>
        <dbReference type="ARBA" id="ARBA00001968"/>
    </source>
</evidence>
<feature type="site" description="Important for substrate specificity" evidence="3">
    <location>
        <position position="66"/>
    </location>
</feature>
<comment type="function">
    <text evidence="3">Nucleoside triphosphate pyrophosphatase that hydrolyzes dTTP and UTP. May have a dual role in cell division arrest and in preventing the incorporation of modified nucleotides into cellular nucleic acids.</text>
</comment>
<protein>
    <recommendedName>
        <fullName evidence="3">dTTP/UTP pyrophosphatase</fullName>
        <shortName evidence="3">dTTPase/UTPase</shortName>
        <ecNumber evidence="3">3.6.1.9</ecNumber>
    </recommendedName>
    <alternativeName>
        <fullName evidence="3">Nucleoside triphosphate pyrophosphatase</fullName>
    </alternativeName>
    <alternativeName>
        <fullName evidence="3">Nucleotide pyrophosphatase</fullName>
        <shortName evidence="3">Nucleotide PPase</shortName>
    </alternativeName>
</protein>
<organism evidence="4 5">
    <name type="scientific">Pyrococcus horikoshii</name>
    <dbReference type="NCBI Taxonomy" id="53953"/>
    <lineage>
        <taxon>Archaea</taxon>
        <taxon>Methanobacteriati</taxon>
        <taxon>Methanobacteriota</taxon>
        <taxon>Thermococci</taxon>
        <taxon>Thermococcales</taxon>
        <taxon>Thermococcaceae</taxon>
        <taxon>Pyrococcus</taxon>
    </lineage>
</organism>
<dbReference type="Gene3D" id="3.90.950.10">
    <property type="match status" value="1"/>
</dbReference>
<dbReference type="PANTHER" id="PTHR43213">
    <property type="entry name" value="BIFUNCTIONAL DTTP/UTP PYROPHOSPHATASE/METHYLTRANSFERASE PROTEIN-RELATED"/>
    <property type="match status" value="1"/>
</dbReference>
<dbReference type="HAMAP" id="MF_00528">
    <property type="entry name" value="Maf"/>
    <property type="match status" value="1"/>
</dbReference>
<comment type="catalytic activity">
    <reaction evidence="3">
        <text>dTTP + H2O = dTMP + diphosphate + H(+)</text>
        <dbReference type="Rhea" id="RHEA:28534"/>
        <dbReference type="ChEBI" id="CHEBI:15377"/>
        <dbReference type="ChEBI" id="CHEBI:15378"/>
        <dbReference type="ChEBI" id="CHEBI:33019"/>
        <dbReference type="ChEBI" id="CHEBI:37568"/>
        <dbReference type="ChEBI" id="CHEBI:63528"/>
        <dbReference type="EC" id="3.6.1.9"/>
    </reaction>
</comment>
<accession>A0A832WNC0</accession>
<comment type="caution">
    <text evidence="3">Lacks conserved residue(s) required for the propagation of feature annotation.</text>
</comment>
<evidence type="ECO:0000256" key="3">
    <source>
        <dbReference type="HAMAP-Rule" id="MF_00528"/>
    </source>
</evidence>
<feature type="site" description="Important for substrate specificity" evidence="3">
    <location>
        <position position="148"/>
    </location>
</feature>
<name>A0A832WNC0_PYRHR</name>
<dbReference type="RefSeq" id="WP_048053519.1">
    <property type="nucleotide sequence ID" value="NZ_DUJN01000007.1"/>
</dbReference>
<comment type="cofactor">
    <cofactor evidence="1 3">
        <name>a divalent metal cation</name>
        <dbReference type="ChEBI" id="CHEBI:60240"/>
    </cofactor>
</comment>
<dbReference type="EMBL" id="DUJN01000007">
    <property type="protein sequence ID" value="HII61686.1"/>
    <property type="molecule type" value="Genomic_DNA"/>
</dbReference>
<dbReference type="NCBIfam" id="TIGR00172">
    <property type="entry name" value="maf"/>
    <property type="match status" value="1"/>
</dbReference>
<sequence>MIILASSSPRRREILGRFFEIKVYPANVEERSTVKDSREKSLDIARKKALSVSSKFPGATIVAADTMVIFRGKTLGKPRNAEEARKMLRALSGNVHKVITGYCIIHNGRIIEGVEETEVKFREIGDELLEWYISTGEWKDKAGAYGIQGYASIFVEWIKGDYYNVVGLPIKVVVELTKLGFKPKR</sequence>
<keyword evidence="2 3" id="KW-0378">Hydrolase</keyword>
<keyword evidence="3" id="KW-0546">Nucleotide metabolism</keyword>
<comment type="similarity">
    <text evidence="3">Belongs to the Maf family. YhdE subfamily.</text>
</comment>
<dbReference type="PIRSF" id="PIRSF006305">
    <property type="entry name" value="Maf"/>
    <property type="match status" value="1"/>
</dbReference>
<dbReference type="GO" id="GO:0009117">
    <property type="term" value="P:nucleotide metabolic process"/>
    <property type="evidence" value="ECO:0007669"/>
    <property type="project" value="UniProtKB-KW"/>
</dbReference>
<dbReference type="InterPro" id="IPR029001">
    <property type="entry name" value="ITPase-like_fam"/>
</dbReference>